<dbReference type="Proteomes" id="UP000261052">
    <property type="component" value="Unassembled WGS sequence"/>
</dbReference>
<organism evidence="9 13">
    <name type="scientific">Agathobacter rectalis</name>
    <dbReference type="NCBI Taxonomy" id="39491"/>
    <lineage>
        <taxon>Bacteria</taxon>
        <taxon>Bacillati</taxon>
        <taxon>Bacillota</taxon>
        <taxon>Clostridia</taxon>
        <taxon>Lachnospirales</taxon>
        <taxon>Lachnospiraceae</taxon>
        <taxon>Agathobacter</taxon>
    </lineage>
</organism>
<accession>A0A396FDM8</accession>
<reference evidence="1" key="2">
    <citation type="journal article" date="2020" name="Cell Host Microbe">
        <title>Functional and Genomic Variation between Human-Derived Isolates of Lachnospiraceae Reveals Inter- and Intra-Species Diversity.</title>
        <authorList>
            <person name="Sorbara M.T."/>
            <person name="Littmann E.R."/>
            <person name="Fontana E."/>
            <person name="Moody T.U."/>
            <person name="Kohout C.E."/>
            <person name="Gjonbalaj M."/>
            <person name="Eaton V."/>
            <person name="Seok R."/>
            <person name="Leiner I.M."/>
            <person name="Pamer E.G."/>
        </authorList>
    </citation>
    <scope>NUCLEOTIDE SEQUENCE</scope>
    <source>
        <strain evidence="1">MSK.16.45</strain>
    </source>
</reference>
<dbReference type="EMBL" id="QSQP01000008">
    <property type="protein sequence ID" value="RGK43079.1"/>
    <property type="molecule type" value="Genomic_DNA"/>
</dbReference>
<sequence>MKKKVISKMLFFLILLGTIGVYAQSFKFSLSVQNCGYTGEVKKASASDIATVMQTNTRVNGYVIEARVCNPSGYAKSSIATINGVATGYPSYSGYGVLPGDYLRLKITNPARNNASISPQGEWIP</sequence>
<dbReference type="Proteomes" id="UP000283765">
    <property type="component" value="Unassembled WGS sequence"/>
</dbReference>
<evidence type="ECO:0000313" key="12">
    <source>
        <dbReference type="Proteomes" id="UP000261052"/>
    </source>
</evidence>
<dbReference type="Proteomes" id="UP000286104">
    <property type="component" value="Unassembled WGS sequence"/>
</dbReference>
<dbReference type="EMBL" id="QRPB01000016">
    <property type="protein sequence ID" value="RHL77155.1"/>
    <property type="molecule type" value="Genomic_DNA"/>
</dbReference>
<evidence type="ECO:0000313" key="4">
    <source>
        <dbReference type="EMBL" id="RGM68867.1"/>
    </source>
</evidence>
<proteinExistence type="predicted"/>
<evidence type="ECO:0000313" key="7">
    <source>
        <dbReference type="EMBL" id="RHD97976.1"/>
    </source>
</evidence>
<reference evidence="1" key="3">
    <citation type="submission" date="2020-02" db="EMBL/GenBank/DDBJ databases">
        <authorList>
            <person name="Littmann E."/>
            <person name="Sorbara M."/>
        </authorList>
    </citation>
    <scope>NUCLEOTIDE SEQUENCE</scope>
    <source>
        <strain evidence="1">MSK.16.45</strain>
    </source>
</reference>
<evidence type="ECO:0000313" key="9">
    <source>
        <dbReference type="EMBL" id="RHL77155.1"/>
    </source>
</evidence>
<dbReference type="EMBL" id="QRXR01000022">
    <property type="protein sequence ID" value="RGU21570.1"/>
    <property type="molecule type" value="Genomic_DNA"/>
</dbReference>
<dbReference type="EMBL" id="QSJS01000001">
    <property type="protein sequence ID" value="RHD97976.1"/>
    <property type="molecule type" value="Genomic_DNA"/>
</dbReference>
<evidence type="ECO:0000313" key="2">
    <source>
        <dbReference type="EMBL" id="RGK43079.1"/>
    </source>
</evidence>
<evidence type="ECO:0000313" key="5">
    <source>
        <dbReference type="EMBL" id="RGU21570.1"/>
    </source>
</evidence>
<gene>
    <name evidence="9" type="ORF">DW001_12100</name>
    <name evidence="8" type="ORF">DW172_11240</name>
    <name evidence="7" type="ORF">DW775_00330</name>
    <name evidence="6" type="ORF">DW848_08670</name>
    <name evidence="5" type="ORF">DWW89_12215</name>
    <name evidence="4" type="ORF">DXB99_14140</name>
    <name evidence="3" type="ORF">DXC13_10165</name>
    <name evidence="2" type="ORF">DXD13_07440</name>
    <name evidence="1" type="ORF">G4312_04010</name>
</gene>
<dbReference type="Proteomes" id="UP000284835">
    <property type="component" value="Unassembled WGS sequence"/>
</dbReference>
<dbReference type="Proteomes" id="UP000266698">
    <property type="component" value="Unassembled WGS sequence"/>
</dbReference>
<evidence type="ECO:0000313" key="6">
    <source>
        <dbReference type="EMBL" id="RHC39072.1"/>
    </source>
</evidence>
<evidence type="ECO:0000313" key="8">
    <source>
        <dbReference type="EMBL" id="RHI20620.1"/>
    </source>
</evidence>
<evidence type="ECO:0000313" key="16">
    <source>
        <dbReference type="Proteomes" id="UP000285865"/>
    </source>
</evidence>
<evidence type="ECO:0000313" key="15">
    <source>
        <dbReference type="Proteomes" id="UP000284835"/>
    </source>
</evidence>
<dbReference type="EMBL" id="JAAIMP010000004">
    <property type="protein sequence ID" value="NSC76461.1"/>
    <property type="molecule type" value="Genomic_DNA"/>
</dbReference>
<dbReference type="AlphaFoldDB" id="A0A396FDM8"/>
<dbReference type="Proteomes" id="UP000285865">
    <property type="component" value="Unassembled WGS sequence"/>
</dbReference>
<comment type="caution">
    <text evidence="9">The sequence shown here is derived from an EMBL/GenBank/DDBJ whole genome shotgun (WGS) entry which is preliminary data.</text>
</comment>
<evidence type="ECO:0000313" key="1">
    <source>
        <dbReference type="EMBL" id="NSC76461.1"/>
    </source>
</evidence>
<dbReference type="Proteomes" id="UP000260717">
    <property type="component" value="Unassembled WGS sequence"/>
</dbReference>
<dbReference type="Proteomes" id="UP000260758">
    <property type="component" value="Unassembled WGS sequence"/>
</dbReference>
<reference evidence="10 11" key="1">
    <citation type="submission" date="2018-08" db="EMBL/GenBank/DDBJ databases">
        <title>A genome reference for cultivated species of the human gut microbiota.</title>
        <authorList>
            <person name="Zou Y."/>
            <person name="Xue W."/>
            <person name="Luo G."/>
        </authorList>
    </citation>
    <scope>NUCLEOTIDE SEQUENCE [LARGE SCALE GENOMIC DNA]</scope>
    <source>
        <strain evidence="5 14">AF17-27</strain>
        <strain evidence="9 13">AF36-2BH</strain>
        <strain evidence="8 16">AM16-11</strain>
        <strain evidence="7 15">AM30-13AC</strain>
        <strain evidence="6 17">AM36-3AA</strain>
        <strain evidence="4 11">OM07-13</strain>
        <strain evidence="3 10">OM08-12AT</strain>
        <strain evidence="2 12">TF11-15AC</strain>
    </source>
</reference>
<name>A0A396FDM8_9FIRM</name>
<protein>
    <submittedName>
        <fullName evidence="9">Uncharacterized protein</fullName>
    </submittedName>
</protein>
<dbReference type="EMBL" id="QSTP01000018">
    <property type="protein sequence ID" value="RGM68867.1"/>
    <property type="molecule type" value="Genomic_DNA"/>
</dbReference>
<dbReference type="Proteomes" id="UP001193756">
    <property type="component" value="Unassembled WGS sequence"/>
</dbReference>
<evidence type="ECO:0000313" key="17">
    <source>
        <dbReference type="Proteomes" id="UP000286104"/>
    </source>
</evidence>
<evidence type="ECO:0000313" key="11">
    <source>
        <dbReference type="Proteomes" id="UP000260758"/>
    </source>
</evidence>
<dbReference type="EMBL" id="QSHU01000010">
    <property type="protein sequence ID" value="RHC39072.1"/>
    <property type="molecule type" value="Genomic_DNA"/>
</dbReference>
<evidence type="ECO:0000313" key="14">
    <source>
        <dbReference type="Proteomes" id="UP000283765"/>
    </source>
</evidence>
<evidence type="ECO:0000313" key="13">
    <source>
        <dbReference type="Proteomes" id="UP000266698"/>
    </source>
</evidence>
<dbReference type="RefSeq" id="WP_117685868.1">
    <property type="nucleotide sequence ID" value="NZ_JAAIMP010000004.1"/>
</dbReference>
<dbReference type="EMBL" id="QSTI01000015">
    <property type="protein sequence ID" value="RGM47990.1"/>
    <property type="molecule type" value="Genomic_DNA"/>
</dbReference>
<evidence type="ECO:0000313" key="3">
    <source>
        <dbReference type="EMBL" id="RGM47990.1"/>
    </source>
</evidence>
<evidence type="ECO:0000313" key="10">
    <source>
        <dbReference type="Proteomes" id="UP000260717"/>
    </source>
</evidence>
<dbReference type="EMBL" id="QRKN01000009">
    <property type="protein sequence ID" value="RHI20620.1"/>
    <property type="molecule type" value="Genomic_DNA"/>
</dbReference>